<evidence type="ECO:0000313" key="10">
    <source>
        <dbReference type="Proteomes" id="UP001333710"/>
    </source>
</evidence>
<evidence type="ECO:0000256" key="1">
    <source>
        <dbReference type="ARBA" id="ARBA00004370"/>
    </source>
</evidence>
<keyword evidence="10" id="KW-1185">Reference proteome</keyword>
<feature type="domain" description="HAMP" evidence="8">
    <location>
        <begin position="381"/>
        <end position="435"/>
    </location>
</feature>
<dbReference type="FunFam" id="1.10.287.950:FF:000001">
    <property type="entry name" value="Methyl-accepting chemotaxis sensory transducer"/>
    <property type="match status" value="1"/>
</dbReference>
<dbReference type="Pfam" id="PF00672">
    <property type="entry name" value="HAMP"/>
    <property type="match status" value="1"/>
</dbReference>
<feature type="region of interest" description="Disordered" evidence="5">
    <location>
        <begin position="493"/>
        <end position="518"/>
    </location>
</feature>
<feature type="compositionally biased region" description="Basic and acidic residues" evidence="5">
    <location>
        <begin position="499"/>
        <end position="508"/>
    </location>
</feature>
<gene>
    <name evidence="9" type="ORF">MACH26_40960</name>
</gene>
<dbReference type="Gene3D" id="3.30.450.20">
    <property type="entry name" value="PAS domain"/>
    <property type="match status" value="1"/>
</dbReference>
<keyword evidence="6" id="KW-0472">Membrane</keyword>
<dbReference type="PROSITE" id="PS50111">
    <property type="entry name" value="CHEMOTAXIS_TRANSDUC_2"/>
    <property type="match status" value="1"/>
</dbReference>
<dbReference type="SUPFAM" id="SSF58104">
    <property type="entry name" value="Methyl-accepting chemotaxis protein (MCP) signaling domain"/>
    <property type="match status" value="1"/>
</dbReference>
<dbReference type="InterPro" id="IPR003660">
    <property type="entry name" value="HAMP_dom"/>
</dbReference>
<comment type="subcellular location">
    <subcellularLocation>
        <location evidence="1">Membrane</location>
    </subcellularLocation>
</comment>
<dbReference type="GO" id="GO:0016020">
    <property type="term" value="C:membrane"/>
    <property type="evidence" value="ECO:0007669"/>
    <property type="project" value="UniProtKB-SubCell"/>
</dbReference>
<reference evidence="9" key="1">
    <citation type="submission" date="2023-01" db="EMBL/GenBank/DDBJ databases">
        <title>Complete genome sequence of Planctobacterium marinum strain Dej080120_11.</title>
        <authorList>
            <person name="Ueki S."/>
            <person name="Maruyama F."/>
        </authorList>
    </citation>
    <scope>NUCLEOTIDE SEQUENCE</scope>
    <source>
        <strain evidence="9">Dej080120_11</strain>
    </source>
</reference>
<evidence type="ECO:0000259" key="7">
    <source>
        <dbReference type="PROSITE" id="PS50111"/>
    </source>
</evidence>
<evidence type="ECO:0000256" key="2">
    <source>
        <dbReference type="ARBA" id="ARBA00023224"/>
    </source>
</evidence>
<dbReference type="PROSITE" id="PS50885">
    <property type="entry name" value="HAMP"/>
    <property type="match status" value="1"/>
</dbReference>
<evidence type="ECO:0000256" key="5">
    <source>
        <dbReference type="SAM" id="MobiDB-lite"/>
    </source>
</evidence>
<dbReference type="Pfam" id="PF00015">
    <property type="entry name" value="MCPsignal"/>
    <property type="match status" value="1"/>
</dbReference>
<sequence>MSVTKVSLVVKLVAVVGTLLFALALILMLVSYYSLINTEKKIVEQVNSELTEQIETTIAARASQQAAEIAMAIEKAYTFPRILGEQIEQSIATPNSSLKLTRDQVEHITSGLLRFSPTSSIYAQFEKDKFDGRSAEFLSGFEHSVEGNGSFEVYFVRNPDNSITQEVIEDAEEKFDATLDEFGFRAAEWFLCAKDTQKPCIINPYKYEIRPGYEELMTSLTYPVVANGSFRGVVGVDLNLPILQQSAETLKQSLYQGHSTVYVISQDNIIAAATEAPDKLARPFKEAFRDPLTSERILSLGTDKGSLIIDDMMYVTRDIPLTTPNTQWKMVIGVDVNKALAPAQRVSSTISDNINSLMASLITVAVILTLVALALVHLFTRSIVSPVKLIADKMTELAGQGGDLTQDITVQSHAELVQLSDAFNLFREKVRELLDQAKMACEQVLDGSKTTREQAQQTNAQIQVQLTEVDSVVTAITEMSEAAKEVARTAADAANNADKANDSVKQTEEQVSLSTQSASELSQEMSEASIAVKAVSSRSLDIKKILDVIGAIAEQTNLLALNAAIEAARAGEHGRGFSVVADEVRALASKTADSVSEIASVIDALQGEVNSTVNIIEKGNEQAGLASERSKEAFAKMQETAEQISEISNRMMQMATAAEEQSAVSAELNRNMVIIGDATKEVSSLSQASEQSSRAIDEAIKRLYNLLSKLKTH</sequence>
<dbReference type="CDD" id="cd12913">
    <property type="entry name" value="PDC1_MCP_like"/>
    <property type="match status" value="1"/>
</dbReference>
<dbReference type="PANTHER" id="PTHR32089">
    <property type="entry name" value="METHYL-ACCEPTING CHEMOTAXIS PROTEIN MCPB"/>
    <property type="match status" value="1"/>
</dbReference>
<name>A0AA48I1K5_9ALTE</name>
<dbReference type="AlphaFoldDB" id="A0AA48I1K5"/>
<dbReference type="InterPro" id="IPR004089">
    <property type="entry name" value="MCPsignal_dom"/>
</dbReference>
<feature type="transmembrane region" description="Helical" evidence="6">
    <location>
        <begin position="357"/>
        <end position="379"/>
    </location>
</feature>
<feature type="compositionally biased region" description="Polar residues" evidence="5">
    <location>
        <begin position="509"/>
        <end position="518"/>
    </location>
</feature>
<dbReference type="KEGG" id="pmaw:MACH26_40960"/>
<dbReference type="CDD" id="cd06225">
    <property type="entry name" value="HAMP"/>
    <property type="match status" value="1"/>
</dbReference>
<dbReference type="Proteomes" id="UP001333710">
    <property type="component" value="Chromosome"/>
</dbReference>
<feature type="transmembrane region" description="Helical" evidence="6">
    <location>
        <begin position="12"/>
        <end position="35"/>
    </location>
</feature>
<dbReference type="SMART" id="SM00304">
    <property type="entry name" value="HAMP"/>
    <property type="match status" value="1"/>
</dbReference>
<comment type="similarity">
    <text evidence="3">Belongs to the methyl-accepting chemotaxis (MCP) protein family.</text>
</comment>
<protein>
    <submittedName>
        <fullName evidence="9">Methyl-accepting chemotaxis protein</fullName>
    </submittedName>
</protein>
<organism evidence="9 10">
    <name type="scientific">Planctobacterium marinum</name>
    <dbReference type="NCBI Taxonomy" id="1631968"/>
    <lineage>
        <taxon>Bacteria</taxon>
        <taxon>Pseudomonadati</taxon>
        <taxon>Pseudomonadota</taxon>
        <taxon>Gammaproteobacteria</taxon>
        <taxon>Alteromonadales</taxon>
        <taxon>Alteromonadaceae</taxon>
        <taxon>Planctobacterium</taxon>
    </lineage>
</organism>
<feature type="domain" description="Methyl-accepting transducer" evidence="7">
    <location>
        <begin position="440"/>
        <end position="676"/>
    </location>
</feature>
<keyword evidence="6" id="KW-1133">Transmembrane helix</keyword>
<proteinExistence type="inferred from homology"/>
<dbReference type="GO" id="GO:0007165">
    <property type="term" value="P:signal transduction"/>
    <property type="evidence" value="ECO:0007669"/>
    <property type="project" value="UniProtKB-KW"/>
</dbReference>
<dbReference type="EMBL" id="AP027272">
    <property type="protein sequence ID" value="BDX08575.1"/>
    <property type="molecule type" value="Genomic_DNA"/>
</dbReference>
<dbReference type="SMART" id="SM00283">
    <property type="entry name" value="MA"/>
    <property type="match status" value="1"/>
</dbReference>
<keyword evidence="2 4" id="KW-0807">Transducer</keyword>
<dbReference type="Gene3D" id="1.10.287.950">
    <property type="entry name" value="Methyl-accepting chemotaxis protein"/>
    <property type="match status" value="1"/>
</dbReference>
<dbReference type="CDD" id="cd11386">
    <property type="entry name" value="MCP_signal"/>
    <property type="match status" value="1"/>
</dbReference>
<evidence type="ECO:0000256" key="4">
    <source>
        <dbReference type="PROSITE-ProRule" id="PRU00284"/>
    </source>
</evidence>
<evidence type="ECO:0000259" key="8">
    <source>
        <dbReference type="PROSITE" id="PS50885"/>
    </source>
</evidence>
<evidence type="ECO:0000313" key="9">
    <source>
        <dbReference type="EMBL" id="BDX08575.1"/>
    </source>
</evidence>
<dbReference type="RefSeq" id="WP_338294639.1">
    <property type="nucleotide sequence ID" value="NZ_AP027272.1"/>
</dbReference>
<dbReference type="GO" id="GO:0006935">
    <property type="term" value="P:chemotaxis"/>
    <property type="evidence" value="ECO:0007669"/>
    <property type="project" value="UniProtKB-ARBA"/>
</dbReference>
<evidence type="ECO:0000256" key="6">
    <source>
        <dbReference type="SAM" id="Phobius"/>
    </source>
</evidence>
<accession>A0AA48I1K5</accession>
<evidence type="ECO:0000256" key="3">
    <source>
        <dbReference type="ARBA" id="ARBA00029447"/>
    </source>
</evidence>
<dbReference type="PANTHER" id="PTHR32089:SF117">
    <property type="entry name" value="METHYL ACCEPTING SENSORY TRANSDUCER WITH CACHE_1 SMALL MOLECULE BINDING DOMAIN"/>
    <property type="match status" value="1"/>
</dbReference>
<keyword evidence="6" id="KW-0812">Transmembrane</keyword>